<dbReference type="FunFam" id="2.60.300.12:FF:000008">
    <property type="entry name" value="iron-sulfur assembly protein IscA, chloroplastic"/>
    <property type="match status" value="1"/>
</dbReference>
<dbReference type="AlphaFoldDB" id="W1P1X6"/>
<dbReference type="PROSITE" id="PS01152">
    <property type="entry name" value="HESB"/>
    <property type="match status" value="1"/>
</dbReference>
<sequence length="211" mass="23415">MAFSLSSSSTICHELRKSALCKRTQTPILRQSVSFGNMRKPISIKASSVTATTSGEVKPAISLTDNALKHLNRMRSEKNEDLCLRIGVRQGGCSGMSYTMDFENRANARPDDSIIEYNGFTIVCDPKSLLFLFGMQLDFSDALIGGGFAFKNPNASQTCGCGKSFAAEMYNRIPDTFLAEFYQSLSDSMNVYCCLSRRDEVKWEPVAKEDF</sequence>
<dbReference type="Gene3D" id="2.60.300.12">
    <property type="entry name" value="HesB-like domain"/>
    <property type="match status" value="1"/>
</dbReference>
<dbReference type="STRING" id="13333.W1P1X6"/>
<dbReference type="OMA" id="TICHELR"/>
<feature type="domain" description="Core" evidence="2">
    <location>
        <begin position="61"/>
        <end position="163"/>
    </location>
</feature>
<protein>
    <recommendedName>
        <fullName evidence="2">Core domain-containing protein</fullName>
    </recommendedName>
</protein>
<comment type="similarity">
    <text evidence="1">Belongs to the HesB/IscA family. Ycf83 subfamily.</text>
</comment>
<dbReference type="HOGENOM" id="CLU_069054_3_0_1"/>
<dbReference type="InterPro" id="IPR016092">
    <property type="entry name" value="ATAP"/>
</dbReference>
<evidence type="ECO:0000256" key="1">
    <source>
        <dbReference type="ARBA" id="ARBA00023783"/>
    </source>
</evidence>
<accession>W1P1X6</accession>
<dbReference type="InterPro" id="IPR035903">
    <property type="entry name" value="HesB-like_dom_sf"/>
</dbReference>
<dbReference type="GO" id="GO:0030674">
    <property type="term" value="F:protein-macromolecule adaptor activity"/>
    <property type="evidence" value="ECO:0000318"/>
    <property type="project" value="GO_Central"/>
</dbReference>
<dbReference type="Gramene" id="ERN03842">
    <property type="protein sequence ID" value="ERN03842"/>
    <property type="gene ID" value="AMTR_s00078p00147960"/>
</dbReference>
<dbReference type="InterPro" id="IPR000361">
    <property type="entry name" value="ATAP_core_dom"/>
</dbReference>
<dbReference type="InterPro" id="IPR031108">
    <property type="entry name" value="IscA_plant_cyanobact"/>
</dbReference>
<dbReference type="GO" id="GO:0051536">
    <property type="term" value="F:iron-sulfur cluster binding"/>
    <property type="evidence" value="ECO:0007669"/>
    <property type="project" value="InterPro"/>
</dbReference>
<dbReference type="EMBL" id="KI394330">
    <property type="protein sequence ID" value="ERN03842.1"/>
    <property type="molecule type" value="Genomic_DNA"/>
</dbReference>
<dbReference type="Pfam" id="PF01521">
    <property type="entry name" value="Fe-S_biosyn"/>
    <property type="match status" value="1"/>
</dbReference>
<evidence type="ECO:0000259" key="2">
    <source>
        <dbReference type="Pfam" id="PF01521"/>
    </source>
</evidence>
<evidence type="ECO:0000313" key="4">
    <source>
        <dbReference type="Proteomes" id="UP000017836"/>
    </source>
</evidence>
<organism evidence="3 4">
    <name type="scientific">Amborella trichopoda</name>
    <dbReference type="NCBI Taxonomy" id="13333"/>
    <lineage>
        <taxon>Eukaryota</taxon>
        <taxon>Viridiplantae</taxon>
        <taxon>Streptophyta</taxon>
        <taxon>Embryophyta</taxon>
        <taxon>Tracheophyta</taxon>
        <taxon>Spermatophyta</taxon>
        <taxon>Magnoliopsida</taxon>
        <taxon>Amborellales</taxon>
        <taxon>Amborellaceae</taxon>
        <taxon>Amborella</taxon>
    </lineage>
</organism>
<dbReference type="Proteomes" id="UP000017836">
    <property type="component" value="Unassembled WGS sequence"/>
</dbReference>
<dbReference type="PANTHER" id="PTHR47265:SF1">
    <property type="entry name" value="IRON-SULFUR ASSEMBLY PROTEIN ISCA, CHLOROPLASTIC"/>
    <property type="match status" value="1"/>
</dbReference>
<dbReference type="GO" id="GO:0009570">
    <property type="term" value="C:chloroplast stroma"/>
    <property type="evidence" value="ECO:0000318"/>
    <property type="project" value="GO_Central"/>
</dbReference>
<name>W1P1X6_AMBTC</name>
<gene>
    <name evidence="3" type="ORF">AMTR_s00078p00147960</name>
</gene>
<keyword evidence="4" id="KW-1185">Reference proteome</keyword>
<dbReference type="GO" id="GO:0016226">
    <property type="term" value="P:iron-sulfur cluster assembly"/>
    <property type="evidence" value="ECO:0000318"/>
    <property type="project" value="GO_Central"/>
</dbReference>
<evidence type="ECO:0000313" key="3">
    <source>
        <dbReference type="EMBL" id="ERN03842.1"/>
    </source>
</evidence>
<dbReference type="InterPro" id="IPR017870">
    <property type="entry name" value="FeS_cluster_insertion_CS"/>
</dbReference>
<dbReference type="SUPFAM" id="SSF89360">
    <property type="entry name" value="HesB-like domain"/>
    <property type="match status" value="1"/>
</dbReference>
<dbReference type="NCBIfam" id="TIGR00049">
    <property type="entry name" value="iron-sulfur cluster assembly accessory protein"/>
    <property type="match status" value="1"/>
</dbReference>
<reference evidence="4" key="1">
    <citation type="journal article" date="2013" name="Science">
        <title>The Amborella genome and the evolution of flowering plants.</title>
        <authorList>
            <consortium name="Amborella Genome Project"/>
        </authorList>
    </citation>
    <scope>NUCLEOTIDE SEQUENCE [LARGE SCALE GENOMIC DNA]</scope>
</reference>
<dbReference type="eggNOG" id="KOG1120">
    <property type="taxonomic scope" value="Eukaryota"/>
</dbReference>
<proteinExistence type="inferred from homology"/>
<dbReference type="PANTHER" id="PTHR47265">
    <property type="entry name" value="IRON-SULFUR ASSEMBLY PROTEIN ISCA, CHLOROPLASTIC"/>
    <property type="match status" value="1"/>
</dbReference>